<feature type="domain" description="Protein FecR C-terminal" evidence="3">
    <location>
        <begin position="277"/>
        <end position="336"/>
    </location>
</feature>
<reference evidence="5" key="1">
    <citation type="submission" date="2016-10" db="EMBL/GenBank/DDBJ databases">
        <authorList>
            <person name="Varghese N."/>
            <person name="Submissions S."/>
        </authorList>
    </citation>
    <scope>NUCLEOTIDE SEQUENCE [LARGE SCALE GENOMIC DNA]</scope>
    <source>
        <strain evidence="5">DSM 3695</strain>
    </source>
</reference>
<accession>A0A1I0R483</accession>
<dbReference type="Pfam" id="PF16344">
    <property type="entry name" value="FecR_C"/>
    <property type="match status" value="1"/>
</dbReference>
<organism evidence="4 5">
    <name type="scientific">Chitinophaga arvensicola</name>
    <dbReference type="NCBI Taxonomy" id="29529"/>
    <lineage>
        <taxon>Bacteria</taxon>
        <taxon>Pseudomonadati</taxon>
        <taxon>Bacteroidota</taxon>
        <taxon>Chitinophagia</taxon>
        <taxon>Chitinophagales</taxon>
        <taxon>Chitinophagaceae</taxon>
        <taxon>Chitinophaga</taxon>
    </lineage>
</organism>
<gene>
    <name evidence="4" type="ORF">SAMN04488122_2222</name>
</gene>
<dbReference type="PANTHER" id="PTHR30273">
    <property type="entry name" value="PERIPLASMIC SIGNAL SENSOR AND SIGMA FACTOR ACTIVATOR FECR-RELATED"/>
    <property type="match status" value="1"/>
</dbReference>
<evidence type="ECO:0000259" key="2">
    <source>
        <dbReference type="Pfam" id="PF04773"/>
    </source>
</evidence>
<name>A0A1I0R483_9BACT</name>
<dbReference type="InterPro" id="IPR006860">
    <property type="entry name" value="FecR"/>
</dbReference>
<keyword evidence="1" id="KW-0812">Transmembrane</keyword>
<feature type="domain" description="FecR protein" evidence="2">
    <location>
        <begin position="135"/>
        <end position="223"/>
    </location>
</feature>
<keyword evidence="1" id="KW-0472">Membrane</keyword>
<sequence>MHQQSSQQELYTLIKKYRKGLCTPQEVDLLFRWLDKMGNDLSAEEAATLHIIRNTMKREVWEQQQKLITPPAANGIIRKLATHRGWQVAAAATGLIILAYLLFRSSAHQMPMATNEGPAQPVAAIKDSLITNLSKDKQRYQLADGSVITVSPHTSIHLKMPWPQQGREIRLNGEALFEVAKDAHHPFTVNTKRFSTAVLGTVFRITAYDSSAFSRVQLLSGSIAVNSKQQSIVMLPGNDFSFDSHMQQLKPEKTVIAATAPAATAAEGSVVLEDSIFHFNNTPLVTVLHTLSAQYQTSIQYAPTLKLSKRKYTGNIKITKSLDEILGMLTSLNDLRVDSTAAGYLIRSN</sequence>
<dbReference type="EMBL" id="FOJG01000001">
    <property type="protein sequence ID" value="SEW35331.1"/>
    <property type="molecule type" value="Genomic_DNA"/>
</dbReference>
<dbReference type="PANTHER" id="PTHR30273:SF2">
    <property type="entry name" value="PROTEIN FECR"/>
    <property type="match status" value="1"/>
</dbReference>
<dbReference type="Gene3D" id="3.55.50.30">
    <property type="match status" value="1"/>
</dbReference>
<evidence type="ECO:0000256" key="1">
    <source>
        <dbReference type="SAM" id="Phobius"/>
    </source>
</evidence>
<protein>
    <submittedName>
        <fullName evidence="4">Ferric-dicitrate binding protein FerR, regulates iron transport through sigma-19</fullName>
    </submittedName>
</protein>
<dbReference type="PIRSF" id="PIRSF018266">
    <property type="entry name" value="FecR"/>
    <property type="match status" value="1"/>
</dbReference>
<dbReference type="RefSeq" id="WP_143059127.1">
    <property type="nucleotide sequence ID" value="NZ_FOJG01000001.1"/>
</dbReference>
<dbReference type="STRING" id="29529.SAMN04488122_2222"/>
<keyword evidence="1" id="KW-1133">Transmembrane helix</keyword>
<dbReference type="GO" id="GO:0016989">
    <property type="term" value="F:sigma factor antagonist activity"/>
    <property type="evidence" value="ECO:0007669"/>
    <property type="project" value="TreeGrafter"/>
</dbReference>
<dbReference type="Pfam" id="PF04773">
    <property type="entry name" value="FecR"/>
    <property type="match status" value="1"/>
</dbReference>
<keyword evidence="5" id="KW-1185">Reference proteome</keyword>
<dbReference type="Gene3D" id="2.60.120.1440">
    <property type="match status" value="1"/>
</dbReference>
<dbReference type="OrthoDB" id="697544at2"/>
<dbReference type="Proteomes" id="UP000199310">
    <property type="component" value="Unassembled WGS sequence"/>
</dbReference>
<feature type="transmembrane region" description="Helical" evidence="1">
    <location>
        <begin position="85"/>
        <end position="103"/>
    </location>
</feature>
<evidence type="ECO:0000313" key="4">
    <source>
        <dbReference type="EMBL" id="SEW35331.1"/>
    </source>
</evidence>
<evidence type="ECO:0000313" key="5">
    <source>
        <dbReference type="Proteomes" id="UP000199310"/>
    </source>
</evidence>
<evidence type="ECO:0000259" key="3">
    <source>
        <dbReference type="Pfam" id="PF16344"/>
    </source>
</evidence>
<dbReference type="InterPro" id="IPR012373">
    <property type="entry name" value="Ferrdict_sens_TM"/>
</dbReference>
<dbReference type="InterPro" id="IPR032508">
    <property type="entry name" value="FecR_C"/>
</dbReference>
<dbReference type="AlphaFoldDB" id="A0A1I0R483"/>
<proteinExistence type="predicted"/>